<evidence type="ECO:0000313" key="2">
    <source>
        <dbReference type="Proteomes" id="UP000030016"/>
    </source>
</evidence>
<accession>A0AA88ZU76</accession>
<evidence type="ECO:0000313" key="1">
    <source>
        <dbReference type="EMBL" id="KGN01723.1"/>
    </source>
</evidence>
<organism evidence="1 2">
    <name type="scientific">Clostridium novyi A str. 4570</name>
    <dbReference type="NCBI Taxonomy" id="1444290"/>
    <lineage>
        <taxon>Bacteria</taxon>
        <taxon>Bacillati</taxon>
        <taxon>Bacillota</taxon>
        <taxon>Clostridia</taxon>
        <taxon>Eubacteriales</taxon>
        <taxon>Clostridiaceae</taxon>
        <taxon>Clostridium</taxon>
    </lineage>
</organism>
<protein>
    <submittedName>
        <fullName evidence="1">Uncharacterized protein</fullName>
    </submittedName>
</protein>
<dbReference type="AlphaFoldDB" id="A0AA88ZU76"/>
<dbReference type="EMBL" id="JDRX01000017">
    <property type="protein sequence ID" value="KGN01723.1"/>
    <property type="molecule type" value="Genomic_DNA"/>
</dbReference>
<dbReference type="Proteomes" id="UP000030016">
    <property type="component" value="Unassembled WGS sequence"/>
</dbReference>
<name>A0AA88ZU76_CLONO</name>
<reference evidence="1 2" key="1">
    <citation type="submission" date="2014-01" db="EMBL/GenBank/DDBJ databases">
        <title>Plasmidome dynamics in the species complex Clostridium novyi sensu lato converts strains of independent lineages into distinctly different pathogens.</title>
        <authorList>
            <person name="Skarin H."/>
            <person name="Segerman B."/>
        </authorList>
    </citation>
    <scope>NUCLEOTIDE SEQUENCE [LARGE SCALE GENOMIC DNA]</scope>
    <source>
        <strain evidence="1 2">4570</strain>
    </source>
</reference>
<sequence length="506" mass="59966">MKIDQKYGSVLKKLLCFTDTKFMVLSKALGYDISYISKWCNNIKIPTAKNIEIINEKASVIFAEEIVKQDKINEFYETFNISEYMGVNDLNATDVLEDQIYRLLDNAYKITESNSYEKLEKRERDTKVIVGKNESTNFIMDIIQKTIEESTEDIEFISTLDICKSTSNINLDIIEEFKCKDIRITAKVGFDMEEFEKDPNFYLWRIYIILNKRWNVEFNFFDNKEINKLNIISIRNKFAIICSLDVDGLIEVATVITERDIVNRIYDKTVVKFRMGDILIRSAETSGMEQGGYRTDFYSNNEFQFLSTNGFEFLLPSEVISDIIDTAYHKGFDDETAFLIRKLQITWEERFEKGKINFMILKSTLMKYIEDGEIFYTYVRYNLSTEQRKNHARSIVESMKKNNNIRIIILDDEMLNYDLGFFKISAYVNSKKVFFKKNLKCIPDYTPLFYTIANEKLVRYINQYFTHIRNKDFCVEYDVKAVEEFLDKYGKMFFRMIEARNYENKI</sequence>
<gene>
    <name evidence="1" type="ORF">Z969_07770</name>
</gene>
<comment type="caution">
    <text evidence="1">The sequence shown here is derived from an EMBL/GenBank/DDBJ whole genome shotgun (WGS) entry which is preliminary data.</text>
</comment>
<dbReference type="RefSeq" id="WP_039250107.1">
    <property type="nucleotide sequence ID" value="NZ_JDRX01000017.1"/>
</dbReference>
<proteinExistence type="predicted"/>